<dbReference type="EMBL" id="KR029588">
    <property type="protein sequence ID" value="AKH46967.1"/>
    <property type="molecule type" value="Genomic_DNA"/>
</dbReference>
<keyword evidence="1" id="KW-0812">Transmembrane</keyword>
<reference evidence="2" key="2">
    <citation type="submission" date="2015-03" db="EMBL/GenBank/DDBJ databases">
        <authorList>
            <person name="Chow C.-E.T."/>
            <person name="Winget D.M."/>
            <person name="White R.A.III."/>
            <person name="Hallam S.J."/>
            <person name="Suttle C.A."/>
        </authorList>
    </citation>
    <scope>NUCLEOTIDE SEQUENCE</scope>
    <source>
        <strain evidence="2">Anoxic2_4</strain>
    </source>
</reference>
<name>A0A0F7L645_9VIRU</name>
<keyword evidence="1" id="KW-1133">Transmembrane helix</keyword>
<accession>A0A0F7L645</accession>
<feature type="transmembrane region" description="Helical" evidence="1">
    <location>
        <begin position="12"/>
        <end position="31"/>
    </location>
</feature>
<sequence length="64" mass="7080">MHELLEFLHGKKASIVAIVSLTLNFLVLKGFMDMDTAMFVSSVVGVFAFGADYQTKKLLGTNRK</sequence>
<feature type="transmembrane region" description="Helical" evidence="1">
    <location>
        <begin position="37"/>
        <end position="55"/>
    </location>
</feature>
<evidence type="ECO:0000256" key="1">
    <source>
        <dbReference type="SAM" id="Phobius"/>
    </source>
</evidence>
<keyword evidence="1" id="KW-0472">Membrane</keyword>
<organism evidence="2">
    <name type="scientific">uncultured marine virus</name>
    <dbReference type="NCBI Taxonomy" id="186617"/>
    <lineage>
        <taxon>Viruses</taxon>
        <taxon>environmental samples</taxon>
    </lineage>
</organism>
<evidence type="ECO:0000313" key="2">
    <source>
        <dbReference type="EMBL" id="AKH46967.1"/>
    </source>
</evidence>
<proteinExistence type="predicted"/>
<protein>
    <submittedName>
        <fullName evidence="2">Uncharacterized protein</fullName>
    </submittedName>
</protein>
<reference evidence="2" key="1">
    <citation type="journal article" date="2015" name="Front. Microbiol.">
        <title>Combining genomic sequencing methods to explore viral diversity and reveal potential virus-host interactions.</title>
        <authorList>
            <person name="Chow C.E."/>
            <person name="Winget D.M."/>
            <person name="White R.A.III."/>
            <person name="Hallam S.J."/>
            <person name="Suttle C.A."/>
        </authorList>
    </citation>
    <scope>NUCLEOTIDE SEQUENCE</scope>
    <source>
        <strain evidence="2">Anoxic2_4</strain>
    </source>
</reference>